<evidence type="ECO:0000313" key="4">
    <source>
        <dbReference type="EMBL" id="MBU3853160.1"/>
    </source>
</evidence>
<dbReference type="GO" id="GO:0016989">
    <property type="term" value="F:sigma factor antagonist activity"/>
    <property type="evidence" value="ECO:0007669"/>
    <property type="project" value="TreeGrafter"/>
</dbReference>
<keyword evidence="1" id="KW-0812">Transmembrane</keyword>
<feature type="domain" description="Protein FecR C-terminal" evidence="3">
    <location>
        <begin position="258"/>
        <end position="322"/>
    </location>
</feature>
<evidence type="ECO:0000256" key="1">
    <source>
        <dbReference type="SAM" id="Phobius"/>
    </source>
</evidence>
<dbReference type="Pfam" id="PF04773">
    <property type="entry name" value="FecR"/>
    <property type="match status" value="1"/>
</dbReference>
<dbReference type="InterPro" id="IPR012373">
    <property type="entry name" value="Ferrdict_sens_TM"/>
</dbReference>
<dbReference type="Gene3D" id="3.55.50.30">
    <property type="match status" value="1"/>
</dbReference>
<evidence type="ECO:0000313" key="5">
    <source>
        <dbReference type="Proteomes" id="UP000823865"/>
    </source>
</evidence>
<evidence type="ECO:0000259" key="3">
    <source>
        <dbReference type="Pfam" id="PF16344"/>
    </source>
</evidence>
<evidence type="ECO:0000259" key="2">
    <source>
        <dbReference type="Pfam" id="PF04773"/>
    </source>
</evidence>
<feature type="transmembrane region" description="Helical" evidence="1">
    <location>
        <begin position="86"/>
        <end position="105"/>
    </location>
</feature>
<dbReference type="Pfam" id="PF16344">
    <property type="entry name" value="FecR_C"/>
    <property type="match status" value="1"/>
</dbReference>
<reference evidence="4" key="1">
    <citation type="journal article" date="2021" name="PeerJ">
        <title>Extensive microbial diversity within the chicken gut microbiome revealed by metagenomics and culture.</title>
        <authorList>
            <person name="Gilroy R."/>
            <person name="Ravi A."/>
            <person name="Getino M."/>
            <person name="Pursley I."/>
            <person name="Horton D.L."/>
            <person name="Alikhan N.F."/>
            <person name="Baker D."/>
            <person name="Gharbi K."/>
            <person name="Hall N."/>
            <person name="Watson M."/>
            <person name="Adriaenssens E.M."/>
            <person name="Foster-Nyarko E."/>
            <person name="Jarju S."/>
            <person name="Secka A."/>
            <person name="Antonio M."/>
            <person name="Oren A."/>
            <person name="Chaudhuri R.R."/>
            <person name="La Ragione R."/>
            <person name="Hildebrand F."/>
            <person name="Pallen M.J."/>
        </authorList>
    </citation>
    <scope>NUCLEOTIDE SEQUENCE</scope>
    <source>
        <strain evidence="4">G3-2149</strain>
    </source>
</reference>
<keyword evidence="1" id="KW-0472">Membrane</keyword>
<dbReference type="FunFam" id="2.60.120.1440:FF:000001">
    <property type="entry name" value="Putative anti-sigma factor"/>
    <property type="match status" value="1"/>
</dbReference>
<keyword evidence="1" id="KW-1133">Transmembrane helix</keyword>
<accession>A0A9E2P2D0</accession>
<dbReference type="Gene3D" id="2.60.120.1440">
    <property type="match status" value="1"/>
</dbReference>
<feature type="domain" description="FecR protein" evidence="2">
    <location>
        <begin position="114"/>
        <end position="209"/>
    </location>
</feature>
<dbReference type="AlphaFoldDB" id="A0A9E2P2D0"/>
<dbReference type="Proteomes" id="UP000823865">
    <property type="component" value="Unassembled WGS sequence"/>
</dbReference>
<name>A0A9E2P2D0_9BACT</name>
<dbReference type="InterPro" id="IPR006860">
    <property type="entry name" value="FecR"/>
</dbReference>
<gene>
    <name evidence="4" type="ORF">H9789_04980</name>
</gene>
<dbReference type="PIRSF" id="PIRSF018266">
    <property type="entry name" value="FecR"/>
    <property type="match status" value="1"/>
</dbReference>
<sequence>MRVNYETIMRFFRDECTPEEKRAVMKWVNQSKEHETLFFKWEELFYLGQEDAIPDETTLRQAEKKLEGRIGEERSTIPFFRKGMRYAAAIAACVAIAGLTVWFTLGRQEEHLVTVSTGSGETLALVLPDNSKVWLNENSTLKYPEKFDGEKRELRLNGEAYFEVTKNKHKPFKVLSKNMSVQVLGTKFNFRSQDEGKNAEASLIEGEVKVEGNHNEGAITLSPGQKVELNLVTRQMKVSQTDAIVDAVWHNNLIPLDQANMFRIADILEKLYGVDIILSPDIDRTATYSGVLKKKDTIDDVLKILQNTIHINYKINQGTVFISSEE</sequence>
<dbReference type="EMBL" id="JAHLFU010000094">
    <property type="protein sequence ID" value="MBU3853160.1"/>
    <property type="molecule type" value="Genomic_DNA"/>
</dbReference>
<proteinExistence type="predicted"/>
<dbReference type="PANTHER" id="PTHR30273:SF2">
    <property type="entry name" value="PROTEIN FECR"/>
    <property type="match status" value="1"/>
</dbReference>
<comment type="caution">
    <text evidence="4">The sequence shown here is derived from an EMBL/GenBank/DDBJ whole genome shotgun (WGS) entry which is preliminary data.</text>
</comment>
<organism evidence="4 5">
    <name type="scientific">Candidatus Paraprevotella stercoravium</name>
    <dbReference type="NCBI Taxonomy" id="2838725"/>
    <lineage>
        <taxon>Bacteria</taxon>
        <taxon>Pseudomonadati</taxon>
        <taxon>Bacteroidota</taxon>
        <taxon>Bacteroidia</taxon>
        <taxon>Bacteroidales</taxon>
        <taxon>Prevotellaceae</taxon>
        <taxon>Paraprevotella</taxon>
    </lineage>
</organism>
<dbReference type="InterPro" id="IPR032508">
    <property type="entry name" value="FecR_C"/>
</dbReference>
<reference evidence="4" key="2">
    <citation type="submission" date="2021-04" db="EMBL/GenBank/DDBJ databases">
        <authorList>
            <person name="Gilroy R."/>
        </authorList>
    </citation>
    <scope>NUCLEOTIDE SEQUENCE</scope>
    <source>
        <strain evidence="4">G3-2149</strain>
    </source>
</reference>
<dbReference type="PANTHER" id="PTHR30273">
    <property type="entry name" value="PERIPLASMIC SIGNAL SENSOR AND SIGMA FACTOR ACTIVATOR FECR-RELATED"/>
    <property type="match status" value="1"/>
</dbReference>
<protein>
    <submittedName>
        <fullName evidence="4">FecR family protein</fullName>
    </submittedName>
</protein>